<dbReference type="Gramene" id="TuG1812U0000160600.01.T01">
    <property type="protein sequence ID" value="TuG1812U0000160600.01.T01.s_cds3435"/>
    <property type="gene ID" value="TuG1812U0000160600.01"/>
</dbReference>
<evidence type="ECO:0000256" key="1">
    <source>
        <dbReference type="SAM" id="MobiDB-lite"/>
    </source>
</evidence>
<evidence type="ECO:0000313" key="2">
    <source>
        <dbReference type="EnsemblPlants" id="TuG1812G0600002887.01.T01.cds325174"/>
    </source>
</evidence>
<feature type="region of interest" description="Disordered" evidence="1">
    <location>
        <begin position="108"/>
        <end position="129"/>
    </location>
</feature>
<organism evidence="2 3">
    <name type="scientific">Triticum urartu</name>
    <name type="common">Red wild einkorn</name>
    <name type="synonym">Crithodium urartu</name>
    <dbReference type="NCBI Taxonomy" id="4572"/>
    <lineage>
        <taxon>Eukaryota</taxon>
        <taxon>Viridiplantae</taxon>
        <taxon>Streptophyta</taxon>
        <taxon>Embryophyta</taxon>
        <taxon>Tracheophyta</taxon>
        <taxon>Spermatophyta</taxon>
        <taxon>Magnoliopsida</taxon>
        <taxon>Liliopsida</taxon>
        <taxon>Poales</taxon>
        <taxon>Poaceae</taxon>
        <taxon>BOP clade</taxon>
        <taxon>Pooideae</taxon>
        <taxon>Triticodae</taxon>
        <taxon>Triticeae</taxon>
        <taxon>Triticinae</taxon>
        <taxon>Triticum</taxon>
    </lineage>
</organism>
<dbReference type="EnsemblPlants" id="TuG1812U0000160600.01.T01">
    <property type="protein sequence ID" value="TuG1812U0000160600.01.T01.s_cds3435"/>
    <property type="gene ID" value="TuG1812U0000160600.01"/>
</dbReference>
<reference evidence="2" key="2">
    <citation type="submission" date="2018-03" db="EMBL/GenBank/DDBJ databases">
        <title>The Triticum urartu genome reveals the dynamic nature of wheat genome evolution.</title>
        <authorList>
            <person name="Ling H."/>
            <person name="Ma B."/>
            <person name="Shi X."/>
            <person name="Liu H."/>
            <person name="Dong L."/>
            <person name="Sun H."/>
            <person name="Cao Y."/>
            <person name="Gao Q."/>
            <person name="Zheng S."/>
            <person name="Li Y."/>
            <person name="Yu Y."/>
            <person name="Du H."/>
            <person name="Qi M."/>
            <person name="Li Y."/>
            <person name="Yu H."/>
            <person name="Cui Y."/>
            <person name="Wang N."/>
            <person name="Chen C."/>
            <person name="Wu H."/>
            <person name="Zhao Y."/>
            <person name="Zhang J."/>
            <person name="Li Y."/>
            <person name="Zhou W."/>
            <person name="Zhang B."/>
            <person name="Hu W."/>
            <person name="Eijk M."/>
            <person name="Tang J."/>
            <person name="Witsenboer H."/>
            <person name="Zhao S."/>
            <person name="Li Z."/>
            <person name="Zhang A."/>
            <person name="Wang D."/>
            <person name="Liang C."/>
        </authorList>
    </citation>
    <scope>NUCLEOTIDE SEQUENCE [LARGE SCALE GENOMIC DNA]</scope>
    <source>
        <strain evidence="2">cv. G1812</strain>
    </source>
</reference>
<dbReference type="EnsemblPlants" id="TuG1812G0600002887.01.T01">
    <property type="protein sequence ID" value="TuG1812G0600002887.01.T01.cds325174"/>
    <property type="gene ID" value="TuG1812G0600002887.01"/>
</dbReference>
<accession>A0A8R7QQM0</accession>
<evidence type="ECO:0000313" key="3">
    <source>
        <dbReference type="Proteomes" id="UP000015106"/>
    </source>
</evidence>
<dbReference type="Proteomes" id="UP000015106">
    <property type="component" value="Chromosome 6"/>
</dbReference>
<reference evidence="2" key="3">
    <citation type="submission" date="2022-06" db="UniProtKB">
        <authorList>
            <consortium name="EnsemblPlants"/>
        </authorList>
    </citation>
    <scope>IDENTIFICATION</scope>
</reference>
<dbReference type="AlphaFoldDB" id="A0A8R7QQM0"/>
<proteinExistence type="predicted"/>
<reference evidence="3" key="1">
    <citation type="journal article" date="2013" name="Nature">
        <title>Draft genome of the wheat A-genome progenitor Triticum urartu.</title>
        <authorList>
            <person name="Ling H.Q."/>
            <person name="Zhao S."/>
            <person name="Liu D."/>
            <person name="Wang J."/>
            <person name="Sun H."/>
            <person name="Zhang C."/>
            <person name="Fan H."/>
            <person name="Li D."/>
            <person name="Dong L."/>
            <person name="Tao Y."/>
            <person name="Gao C."/>
            <person name="Wu H."/>
            <person name="Li Y."/>
            <person name="Cui Y."/>
            <person name="Guo X."/>
            <person name="Zheng S."/>
            <person name="Wang B."/>
            <person name="Yu K."/>
            <person name="Liang Q."/>
            <person name="Yang W."/>
            <person name="Lou X."/>
            <person name="Chen J."/>
            <person name="Feng M."/>
            <person name="Jian J."/>
            <person name="Zhang X."/>
            <person name="Luo G."/>
            <person name="Jiang Y."/>
            <person name="Liu J."/>
            <person name="Wang Z."/>
            <person name="Sha Y."/>
            <person name="Zhang B."/>
            <person name="Wu H."/>
            <person name="Tang D."/>
            <person name="Shen Q."/>
            <person name="Xue P."/>
            <person name="Zou S."/>
            <person name="Wang X."/>
            <person name="Liu X."/>
            <person name="Wang F."/>
            <person name="Yang Y."/>
            <person name="An X."/>
            <person name="Dong Z."/>
            <person name="Zhang K."/>
            <person name="Zhang X."/>
            <person name="Luo M.C."/>
            <person name="Dvorak J."/>
            <person name="Tong Y."/>
            <person name="Wang J."/>
            <person name="Yang H."/>
            <person name="Li Z."/>
            <person name="Wang D."/>
            <person name="Zhang A."/>
            <person name="Wang J."/>
        </authorList>
    </citation>
    <scope>NUCLEOTIDE SEQUENCE</scope>
    <source>
        <strain evidence="3">cv. G1812</strain>
    </source>
</reference>
<sequence length="129" mass="14764">MLRVVKVHAEQAHALLGCRRRAFDYRHRVEHHWGPCGYTYAGAAALLLHCEVQRRRRARHEEWCWCVRRHPGGRAEEDDLPPHCGVTGVHAAEVEALTETVLVERGWRRGRHEEPSAAGAEAPRAVVRR</sequence>
<keyword evidence="3" id="KW-1185">Reference proteome</keyword>
<dbReference type="Gramene" id="TuG1812G0600002887.01.T01">
    <property type="protein sequence ID" value="TuG1812G0600002887.01.T01.cds325174"/>
    <property type="gene ID" value="TuG1812G0600002887.01"/>
</dbReference>
<protein>
    <submittedName>
        <fullName evidence="2">Uncharacterized protein</fullName>
    </submittedName>
</protein>
<name>A0A8R7QQM0_TRIUA</name>